<feature type="region of interest" description="Disordered" evidence="7">
    <location>
        <begin position="178"/>
        <end position="205"/>
    </location>
</feature>
<dbReference type="InterPro" id="IPR006084">
    <property type="entry name" value="XPG/Rad2"/>
</dbReference>
<feature type="region of interest" description="Disordered" evidence="7">
    <location>
        <begin position="402"/>
        <end position="449"/>
    </location>
</feature>
<evidence type="ECO:0000313" key="10">
    <source>
        <dbReference type="EMBL" id="KAG0265579.1"/>
    </source>
</evidence>
<dbReference type="GO" id="GO:0003677">
    <property type="term" value="F:DNA binding"/>
    <property type="evidence" value="ECO:0007669"/>
    <property type="project" value="InterPro"/>
</dbReference>
<evidence type="ECO:0000256" key="1">
    <source>
        <dbReference type="ARBA" id="ARBA00001946"/>
    </source>
</evidence>
<dbReference type="SMART" id="SM00279">
    <property type="entry name" value="HhH2"/>
    <property type="match status" value="1"/>
</dbReference>
<accession>A0A9P6QCW0</accession>
<dbReference type="Gene3D" id="3.40.50.1010">
    <property type="entry name" value="5'-nuclease"/>
    <property type="match status" value="2"/>
</dbReference>
<dbReference type="InterPro" id="IPR006085">
    <property type="entry name" value="XPG_DNA_repair_N"/>
</dbReference>
<gene>
    <name evidence="10" type="primary">FEN1_1</name>
    <name evidence="10" type="ORF">DFQ27_000529</name>
</gene>
<evidence type="ECO:0000256" key="3">
    <source>
        <dbReference type="ARBA" id="ARBA00022723"/>
    </source>
</evidence>
<keyword evidence="6" id="KW-0460">Magnesium</keyword>
<feature type="compositionally biased region" description="Polar residues" evidence="7">
    <location>
        <begin position="434"/>
        <end position="449"/>
    </location>
</feature>
<dbReference type="Gene3D" id="1.10.150.20">
    <property type="entry name" value="5' to 3' exonuclease, C-terminal subdomain"/>
    <property type="match status" value="1"/>
</dbReference>
<evidence type="ECO:0000313" key="11">
    <source>
        <dbReference type="Proteomes" id="UP000807716"/>
    </source>
</evidence>
<feature type="domain" description="XPG N-terminal" evidence="9">
    <location>
        <begin position="18"/>
        <end position="115"/>
    </location>
</feature>
<dbReference type="Pfam" id="PF00752">
    <property type="entry name" value="XPG_N"/>
    <property type="match status" value="1"/>
</dbReference>
<evidence type="ECO:0000259" key="9">
    <source>
        <dbReference type="SMART" id="SM00485"/>
    </source>
</evidence>
<dbReference type="InterPro" id="IPR008918">
    <property type="entry name" value="HhH2"/>
</dbReference>
<feature type="region of interest" description="Disordered" evidence="7">
    <location>
        <begin position="360"/>
        <end position="380"/>
    </location>
</feature>
<dbReference type="SMART" id="SM00485">
    <property type="entry name" value="XPGN"/>
    <property type="match status" value="1"/>
</dbReference>
<keyword evidence="11" id="KW-1185">Reference proteome</keyword>
<dbReference type="Proteomes" id="UP000807716">
    <property type="component" value="Unassembled WGS sequence"/>
</dbReference>
<dbReference type="PANTHER" id="PTHR11081:SF9">
    <property type="entry name" value="FLAP ENDONUCLEASE 1"/>
    <property type="match status" value="1"/>
</dbReference>
<dbReference type="SUPFAM" id="SSF88723">
    <property type="entry name" value="PIN domain-like"/>
    <property type="match status" value="1"/>
</dbReference>
<dbReference type="SMART" id="SM00484">
    <property type="entry name" value="XPGI"/>
    <property type="match status" value="1"/>
</dbReference>
<dbReference type="PRINTS" id="PR00853">
    <property type="entry name" value="XPGRADSUPER"/>
</dbReference>
<dbReference type="AlphaFoldDB" id="A0A9P6QCW0"/>
<dbReference type="PANTHER" id="PTHR11081">
    <property type="entry name" value="FLAP ENDONUCLEASE FAMILY MEMBER"/>
    <property type="match status" value="1"/>
</dbReference>
<organism evidence="10 11">
    <name type="scientific">Actinomortierella ambigua</name>
    <dbReference type="NCBI Taxonomy" id="1343610"/>
    <lineage>
        <taxon>Eukaryota</taxon>
        <taxon>Fungi</taxon>
        <taxon>Fungi incertae sedis</taxon>
        <taxon>Mucoromycota</taxon>
        <taxon>Mortierellomycotina</taxon>
        <taxon>Mortierellomycetes</taxon>
        <taxon>Mortierellales</taxon>
        <taxon>Mortierellaceae</taxon>
        <taxon>Actinomortierella</taxon>
    </lineage>
</organism>
<evidence type="ECO:0000256" key="6">
    <source>
        <dbReference type="ARBA" id="ARBA00022842"/>
    </source>
</evidence>
<dbReference type="EMBL" id="JAAAJB010000113">
    <property type="protein sequence ID" value="KAG0265579.1"/>
    <property type="molecule type" value="Genomic_DNA"/>
</dbReference>
<evidence type="ECO:0000256" key="2">
    <source>
        <dbReference type="ARBA" id="ARBA00022722"/>
    </source>
</evidence>
<dbReference type="GO" id="GO:0017108">
    <property type="term" value="F:5'-flap endonuclease activity"/>
    <property type="evidence" value="ECO:0007669"/>
    <property type="project" value="TreeGrafter"/>
</dbReference>
<dbReference type="OrthoDB" id="31113at2759"/>
<dbReference type="SUPFAM" id="SSF47807">
    <property type="entry name" value="5' to 3' exonuclease, C-terminal subdomain"/>
    <property type="match status" value="1"/>
</dbReference>
<sequence length="804" mass="89242">MKKQSNAAPVTAPHDQAMGVKGFTNLLREFAPDAIKPRAIGHYRGKTLAIDVSCFLNRFIYGPDPHPARVQQGLYRLAIRLEQYNIRPVFVFDGKDRIAEKKRENDRRDLARLKVRRSLQFERLRKSRLSEIKGSARLLRHYSPEQVSTILESIRLDDDSASDDVVTATTDAAADATPDAATAMQGRAKAKGKRSSGRRDHDAESLAVTESVAALLSRQPKVQVEGAAKDDFDAVSKKTVAEEAELDREQELLQVLRETLLQEAGPDYFYGPDSGADDTLETEGGDLLPRAEALIEQEEEAAAVRDAVVVAKVQTALNNFVRTIEDSSQMHLEEMEMLTSKKQKELHQLELDLAHQIKTLSSSGGSSSSGSISSQAERQHVETQVLELDPQPMEAPSHAKDLILPSAPSKDDFAELPSGTQLPHVPEKDDTAVEFSQQEDPTIPSSDNEGITELSWEESAPDLQVQDEDTLKDLASDDDDNDDDHLSPESESVVHVSSHLDVVPTAELHTKVEDALGSAPMLDASERPIRGAEVGQTIRQVLSTHETVFWNLERRSIRITWNLVVSCRKLMDAMGQVWVSADDAEAEAVCARLTDRGLADGTVSEDSDTAVFGDGVWIRHFGSKVKGIVEVNPVVAREQLGITREAFRDLCILCGTDFSDTIEGIGPKRAVKLIKRYGSIESIMANTGYKPREFFLYDHARRVFCRTPTIPEDMAVYQRRPPNEDKLRPLLLKYDIRPDEVLKDVLDEIKAEETMVHLAGNNKTTDTDKNKDPNVFPSQPYDFKRTLGLKAWPDHPHSTGTPSP</sequence>
<reference evidence="10" key="1">
    <citation type="journal article" date="2020" name="Fungal Divers.">
        <title>Resolving the Mortierellaceae phylogeny through synthesis of multi-gene phylogenetics and phylogenomics.</title>
        <authorList>
            <person name="Vandepol N."/>
            <person name="Liber J."/>
            <person name="Desiro A."/>
            <person name="Na H."/>
            <person name="Kennedy M."/>
            <person name="Barry K."/>
            <person name="Grigoriev I.V."/>
            <person name="Miller A.N."/>
            <person name="O'Donnell K."/>
            <person name="Stajich J.E."/>
            <person name="Bonito G."/>
        </authorList>
    </citation>
    <scope>NUCLEOTIDE SEQUENCE</scope>
    <source>
        <strain evidence="10">BC1065</strain>
    </source>
</reference>
<dbReference type="InterPro" id="IPR036279">
    <property type="entry name" value="5-3_exonuclease_C_sf"/>
</dbReference>
<name>A0A9P6QCW0_9FUNG</name>
<proteinExistence type="predicted"/>
<protein>
    <submittedName>
        <fullName evidence="10">Elongation of fatty acids protein 2</fullName>
    </submittedName>
</protein>
<evidence type="ECO:0000256" key="5">
    <source>
        <dbReference type="ARBA" id="ARBA00022801"/>
    </source>
</evidence>
<feature type="region of interest" description="Disordered" evidence="7">
    <location>
        <begin position="760"/>
        <end position="779"/>
    </location>
</feature>
<evidence type="ECO:0000256" key="4">
    <source>
        <dbReference type="ARBA" id="ARBA00022759"/>
    </source>
</evidence>
<comment type="caution">
    <text evidence="10">The sequence shown here is derived from an EMBL/GenBank/DDBJ whole genome shotgun (WGS) entry which is preliminary data.</text>
</comment>
<dbReference type="InterPro" id="IPR006086">
    <property type="entry name" value="XPG-I_dom"/>
</dbReference>
<dbReference type="InterPro" id="IPR029060">
    <property type="entry name" value="PIN-like_dom_sf"/>
</dbReference>
<feature type="domain" description="XPG-I" evidence="8">
    <location>
        <begin position="572"/>
        <end position="642"/>
    </location>
</feature>
<dbReference type="GO" id="GO:0006281">
    <property type="term" value="P:DNA repair"/>
    <property type="evidence" value="ECO:0007669"/>
    <property type="project" value="UniProtKB-ARBA"/>
</dbReference>
<comment type="cofactor">
    <cofactor evidence="1">
        <name>Mg(2+)</name>
        <dbReference type="ChEBI" id="CHEBI:18420"/>
    </cofactor>
</comment>
<evidence type="ECO:0000259" key="8">
    <source>
        <dbReference type="SMART" id="SM00484"/>
    </source>
</evidence>
<keyword evidence="5" id="KW-0378">Hydrolase</keyword>
<evidence type="ECO:0000256" key="7">
    <source>
        <dbReference type="SAM" id="MobiDB-lite"/>
    </source>
</evidence>
<dbReference type="Pfam" id="PF00867">
    <property type="entry name" value="XPG_I"/>
    <property type="match status" value="1"/>
</dbReference>
<keyword evidence="4" id="KW-0255">Endonuclease</keyword>
<keyword evidence="2" id="KW-0540">Nuclease</keyword>
<keyword evidence="3" id="KW-0479">Metal-binding</keyword>
<feature type="region of interest" description="Disordered" evidence="7">
    <location>
        <begin position="473"/>
        <end position="493"/>
    </location>
</feature>
<dbReference type="GO" id="GO:0046872">
    <property type="term" value="F:metal ion binding"/>
    <property type="evidence" value="ECO:0007669"/>
    <property type="project" value="UniProtKB-KW"/>
</dbReference>
<feature type="compositionally biased region" description="Low complexity" evidence="7">
    <location>
        <begin position="361"/>
        <end position="374"/>
    </location>
</feature>